<proteinExistence type="predicted"/>
<comment type="caution">
    <text evidence="1">The sequence shown here is derived from an EMBL/GenBank/DDBJ whole genome shotgun (WGS) entry which is preliminary data.</text>
</comment>
<gene>
    <name evidence="1" type="primary">RTase_69</name>
    <name evidence="1" type="ORF">TNCT_105901</name>
</gene>
<evidence type="ECO:0000313" key="1">
    <source>
        <dbReference type="EMBL" id="GFQ81814.1"/>
    </source>
</evidence>
<accession>A0A8X6KQY2</accession>
<dbReference type="AlphaFoldDB" id="A0A8X6KQY2"/>
<organism evidence="1 2">
    <name type="scientific">Trichonephila clavata</name>
    <name type="common">Joro spider</name>
    <name type="synonym">Nephila clavata</name>
    <dbReference type="NCBI Taxonomy" id="2740835"/>
    <lineage>
        <taxon>Eukaryota</taxon>
        <taxon>Metazoa</taxon>
        <taxon>Ecdysozoa</taxon>
        <taxon>Arthropoda</taxon>
        <taxon>Chelicerata</taxon>
        <taxon>Arachnida</taxon>
        <taxon>Araneae</taxon>
        <taxon>Araneomorphae</taxon>
        <taxon>Entelegynae</taxon>
        <taxon>Araneoidea</taxon>
        <taxon>Nephilidae</taxon>
        <taxon>Trichonephila</taxon>
    </lineage>
</organism>
<keyword evidence="1" id="KW-0548">Nucleotidyltransferase</keyword>
<sequence length="305" mass="34480">MSPLGLQISCLHLREREIAGAFIKHYANVSNYKPHIKISKYLLGCPPVYLNQELEDIFNSPFSHWELVCGIKQFLEEKCGAGGYLAEFLAHLGNEALGVLLKLINLTCASAQALLFADDLVLWSADGDIHTIQESLNTAPDALLTWSNNDEMTVNTSKTVFQVFTLSTKPKAIQLFYGDYQLQKTQEATYLGIVLDSRLSWNKQASRNKIETVQNNAFRIITGGAFSTPIQAMQLQANIEPLTFRRKRGALKFIERLKRHGDFWRNYNPAERRLKSQPTFLHVTKELSTDFDIPASNRQSLLETG</sequence>
<evidence type="ECO:0000313" key="2">
    <source>
        <dbReference type="Proteomes" id="UP000887116"/>
    </source>
</evidence>
<protein>
    <submittedName>
        <fullName evidence="1">Putative RNA-directed DNA polymerase from transposon BS</fullName>
    </submittedName>
</protein>
<dbReference type="GO" id="GO:0003964">
    <property type="term" value="F:RNA-directed DNA polymerase activity"/>
    <property type="evidence" value="ECO:0007669"/>
    <property type="project" value="UniProtKB-KW"/>
</dbReference>
<keyword evidence="1" id="KW-0695">RNA-directed DNA polymerase</keyword>
<keyword evidence="2" id="KW-1185">Reference proteome</keyword>
<name>A0A8X6KQY2_TRICU</name>
<dbReference type="PANTHER" id="PTHR36688">
    <property type="entry name" value="ENDO/EXONUCLEASE/PHOSPHATASE DOMAIN-CONTAINING PROTEIN"/>
    <property type="match status" value="1"/>
</dbReference>
<dbReference type="EMBL" id="BMAO01012493">
    <property type="protein sequence ID" value="GFQ81814.1"/>
    <property type="molecule type" value="Genomic_DNA"/>
</dbReference>
<dbReference type="Proteomes" id="UP000887116">
    <property type="component" value="Unassembled WGS sequence"/>
</dbReference>
<dbReference type="PANTHER" id="PTHR36688:SF1">
    <property type="entry name" value="ENDONUCLEASE_EXONUCLEASE_PHOSPHATASE DOMAIN-CONTAINING PROTEIN"/>
    <property type="match status" value="1"/>
</dbReference>
<dbReference type="InterPro" id="IPR052560">
    <property type="entry name" value="RdDP_mobile_element"/>
</dbReference>
<keyword evidence="1" id="KW-0808">Transferase</keyword>
<reference evidence="1" key="1">
    <citation type="submission" date="2020-07" db="EMBL/GenBank/DDBJ databases">
        <title>Multicomponent nature underlies the extraordinary mechanical properties of spider dragline silk.</title>
        <authorList>
            <person name="Kono N."/>
            <person name="Nakamura H."/>
            <person name="Mori M."/>
            <person name="Yoshida Y."/>
            <person name="Ohtoshi R."/>
            <person name="Malay A.D."/>
            <person name="Moran D.A.P."/>
            <person name="Tomita M."/>
            <person name="Numata K."/>
            <person name="Arakawa K."/>
        </authorList>
    </citation>
    <scope>NUCLEOTIDE SEQUENCE</scope>
</reference>